<accession>A0A1E3LR10</accession>
<organism evidence="2 3">
    <name type="scientific">Sphingomonas turrisvirgatae</name>
    <dbReference type="NCBI Taxonomy" id="1888892"/>
    <lineage>
        <taxon>Bacteria</taxon>
        <taxon>Pseudomonadati</taxon>
        <taxon>Pseudomonadota</taxon>
        <taxon>Alphaproteobacteria</taxon>
        <taxon>Sphingomonadales</taxon>
        <taxon>Sphingomonadaceae</taxon>
        <taxon>Sphingomonas</taxon>
    </lineage>
</organism>
<dbReference type="RefSeq" id="WP_069322021.1">
    <property type="nucleotide sequence ID" value="NZ_MDDS01000081.1"/>
</dbReference>
<dbReference type="AlphaFoldDB" id="A0A1E3LR10"/>
<protein>
    <submittedName>
        <fullName evidence="2">Uncharacterized protein</fullName>
    </submittedName>
</protein>
<keyword evidence="3" id="KW-1185">Reference proteome</keyword>
<feature type="region of interest" description="Disordered" evidence="1">
    <location>
        <begin position="56"/>
        <end position="84"/>
    </location>
</feature>
<feature type="compositionally biased region" description="Basic and acidic residues" evidence="1">
    <location>
        <begin position="65"/>
        <end position="84"/>
    </location>
</feature>
<evidence type="ECO:0000256" key="1">
    <source>
        <dbReference type="SAM" id="MobiDB-lite"/>
    </source>
</evidence>
<reference evidence="2 3" key="1">
    <citation type="submission" date="2016-08" db="EMBL/GenBank/DDBJ databases">
        <title>Draft genome of the agarase producing Sphingomonas sp. MCT13.</title>
        <authorList>
            <person name="D'Andrea M.M."/>
            <person name="Rossolini G.M."/>
            <person name="Thaller M.C."/>
        </authorList>
    </citation>
    <scope>NUCLEOTIDE SEQUENCE [LARGE SCALE GENOMIC DNA]</scope>
    <source>
        <strain evidence="2 3">MCT13</strain>
    </source>
</reference>
<sequence>MSDILRFGLGSEAMRSCVFVVTMLAIAGECHAERRPAAPSRPYAVVRLSGTAALPPSEIGGPARRASDREYRIDPSDHAERSAHGRALDEMNAINNRRPRSFRFRPVMALTFDAADLNGPARVSGIAPNLMGLASRR</sequence>
<proteinExistence type="predicted"/>
<comment type="caution">
    <text evidence="2">The sequence shown here is derived from an EMBL/GenBank/DDBJ whole genome shotgun (WGS) entry which is preliminary data.</text>
</comment>
<dbReference type="STRING" id="1888892.BFL28_07015"/>
<evidence type="ECO:0000313" key="2">
    <source>
        <dbReference type="EMBL" id="ODP36153.1"/>
    </source>
</evidence>
<gene>
    <name evidence="2" type="ORF">BFL28_07015</name>
</gene>
<dbReference type="Proteomes" id="UP000094487">
    <property type="component" value="Unassembled WGS sequence"/>
</dbReference>
<evidence type="ECO:0000313" key="3">
    <source>
        <dbReference type="Proteomes" id="UP000094487"/>
    </source>
</evidence>
<dbReference type="EMBL" id="MDDS01000081">
    <property type="protein sequence ID" value="ODP36153.1"/>
    <property type="molecule type" value="Genomic_DNA"/>
</dbReference>
<name>A0A1E3LR10_9SPHN</name>